<protein>
    <recommendedName>
        <fullName evidence="1">DSBA-like thioredoxin domain-containing protein</fullName>
    </recommendedName>
</protein>
<sequence>MSAVPPRPVVIDFISDVICPWCYVGFRALITACVQRPHIPTHLAMRPYELDPTIPPQGVDRAERLLAKFGGDEQRLKAVSQAVVDAGLAVGIEFNFAAIKTTPNTLDCHRLLRWARSAGVEVECAEALFQAYHVEGEDLSQSGTLVALARGLGMDGSLVATLLAGDDDKEAVAQDLDIARRMGVTGVPTILFNQSFALIGAQSVDTFGEALTRAWQDQQTPTLPSSGQT</sequence>
<dbReference type="RefSeq" id="WP_108986260.1">
    <property type="nucleotide sequence ID" value="NZ_BFBR01000013.1"/>
</dbReference>
<gene>
    <name evidence="2" type="ORF">PbB2_03067</name>
</gene>
<dbReference type="PANTHER" id="PTHR13887:SF41">
    <property type="entry name" value="THIOREDOXIN SUPERFAMILY PROTEIN"/>
    <property type="match status" value="1"/>
</dbReference>
<dbReference type="PANTHER" id="PTHR13887">
    <property type="entry name" value="GLUTATHIONE S-TRANSFERASE KAPPA"/>
    <property type="match status" value="1"/>
</dbReference>
<name>A0A2P2EE90_9PROT</name>
<dbReference type="InterPro" id="IPR001853">
    <property type="entry name" value="DSBA-like_thioredoxin_dom"/>
</dbReference>
<dbReference type="EMBL" id="BFBR01000013">
    <property type="protein sequence ID" value="GBF59371.1"/>
    <property type="molecule type" value="Genomic_DNA"/>
</dbReference>
<dbReference type="GO" id="GO:0016491">
    <property type="term" value="F:oxidoreductase activity"/>
    <property type="evidence" value="ECO:0007669"/>
    <property type="project" value="InterPro"/>
</dbReference>
<dbReference type="InterPro" id="IPR036249">
    <property type="entry name" value="Thioredoxin-like_sf"/>
</dbReference>
<dbReference type="AlphaFoldDB" id="A0A2P2EE90"/>
<dbReference type="SUPFAM" id="SSF52833">
    <property type="entry name" value="Thioredoxin-like"/>
    <property type="match status" value="1"/>
</dbReference>
<evidence type="ECO:0000313" key="2">
    <source>
        <dbReference type="EMBL" id="GBF59371.1"/>
    </source>
</evidence>
<dbReference type="Gene3D" id="3.40.30.10">
    <property type="entry name" value="Glutaredoxin"/>
    <property type="match status" value="1"/>
</dbReference>
<comment type="caution">
    <text evidence="2">The sequence shown here is derived from an EMBL/GenBank/DDBJ whole genome shotgun (WGS) entry which is preliminary data.</text>
</comment>
<proteinExistence type="predicted"/>
<dbReference type="CDD" id="cd03024">
    <property type="entry name" value="DsbA_FrnE"/>
    <property type="match status" value="1"/>
</dbReference>
<feature type="domain" description="DSBA-like thioredoxin" evidence="1">
    <location>
        <begin position="10"/>
        <end position="211"/>
    </location>
</feature>
<keyword evidence="3" id="KW-1185">Reference proteome</keyword>
<dbReference type="Proteomes" id="UP000245086">
    <property type="component" value="Unassembled WGS sequence"/>
</dbReference>
<organism evidence="2 3">
    <name type="scientific">Candidatus Phycosocius bacilliformis</name>
    <dbReference type="NCBI Taxonomy" id="1445552"/>
    <lineage>
        <taxon>Bacteria</taxon>
        <taxon>Pseudomonadati</taxon>
        <taxon>Pseudomonadota</taxon>
        <taxon>Alphaproteobacteria</taxon>
        <taxon>Caulobacterales</taxon>
        <taxon>Caulobacterales incertae sedis</taxon>
        <taxon>Candidatus Phycosocius</taxon>
    </lineage>
</organism>
<dbReference type="OrthoDB" id="9799122at2"/>
<accession>A0A2P2EE90</accession>
<dbReference type="Pfam" id="PF01323">
    <property type="entry name" value="DSBA"/>
    <property type="match status" value="1"/>
</dbReference>
<reference evidence="2 3" key="1">
    <citation type="journal article" date="2018" name="Genome Announc.">
        <title>Draft Genome Sequence of "Candidatus Phycosocius bacilliformis," an Alphaproteobacterial Ectosymbiont of the Hydrocarbon-Producing Green Alga Botryococcus braunii.</title>
        <authorList>
            <person name="Tanabe Y."/>
            <person name="Yamaguchi H."/>
            <person name="Watanabe M.M."/>
        </authorList>
    </citation>
    <scope>NUCLEOTIDE SEQUENCE [LARGE SCALE GENOMIC DNA]</scope>
    <source>
        <strain evidence="2 3">BOTRYCO-2</strain>
    </source>
</reference>
<evidence type="ECO:0000259" key="1">
    <source>
        <dbReference type="Pfam" id="PF01323"/>
    </source>
</evidence>
<evidence type="ECO:0000313" key="3">
    <source>
        <dbReference type="Proteomes" id="UP000245086"/>
    </source>
</evidence>